<feature type="domain" description="Kazal-like" evidence="2">
    <location>
        <begin position="58"/>
        <end position="107"/>
    </location>
</feature>
<dbReference type="SMART" id="SM00280">
    <property type="entry name" value="KAZAL"/>
    <property type="match status" value="1"/>
</dbReference>
<dbReference type="Gene3D" id="3.30.60.30">
    <property type="match status" value="1"/>
</dbReference>
<dbReference type="KEGG" id="mpar:F7D14_07655"/>
<dbReference type="Proteomes" id="UP000422569">
    <property type="component" value="Chromosome"/>
</dbReference>
<evidence type="ECO:0000256" key="1">
    <source>
        <dbReference type="SAM" id="SignalP"/>
    </source>
</evidence>
<protein>
    <submittedName>
        <fullName evidence="3">Kazal domain-containing protein</fullName>
    </submittedName>
</protein>
<dbReference type="Pfam" id="PF00050">
    <property type="entry name" value="Kazal_1"/>
    <property type="match status" value="1"/>
</dbReference>
<proteinExistence type="predicted"/>
<organism evidence="3 4">
    <name type="scientific">Methylocystis parvus</name>
    <dbReference type="NCBI Taxonomy" id="134"/>
    <lineage>
        <taxon>Bacteria</taxon>
        <taxon>Pseudomonadati</taxon>
        <taxon>Pseudomonadota</taxon>
        <taxon>Alphaproteobacteria</taxon>
        <taxon>Hyphomicrobiales</taxon>
        <taxon>Methylocystaceae</taxon>
        <taxon>Methylocystis</taxon>
    </lineage>
</organism>
<dbReference type="CDD" id="cd00104">
    <property type="entry name" value="KAZAL_FS"/>
    <property type="match status" value="1"/>
</dbReference>
<evidence type="ECO:0000259" key="2">
    <source>
        <dbReference type="PROSITE" id="PS51465"/>
    </source>
</evidence>
<dbReference type="InterPro" id="IPR036058">
    <property type="entry name" value="Kazal_dom_sf"/>
</dbReference>
<dbReference type="EMBL" id="CP044331">
    <property type="protein sequence ID" value="QGM97360.1"/>
    <property type="molecule type" value="Genomic_DNA"/>
</dbReference>
<keyword evidence="1" id="KW-0732">Signal</keyword>
<dbReference type="InterPro" id="IPR002350">
    <property type="entry name" value="Kazal_dom"/>
</dbReference>
<feature type="chain" id="PRO_5025635331" evidence="1">
    <location>
        <begin position="24"/>
        <end position="110"/>
    </location>
</feature>
<evidence type="ECO:0000313" key="4">
    <source>
        <dbReference type="Proteomes" id="UP000422569"/>
    </source>
</evidence>
<dbReference type="AlphaFoldDB" id="A0A6B8M9F9"/>
<reference evidence="3 4" key="1">
    <citation type="submission" date="2019-09" db="EMBL/GenBank/DDBJ databases">
        <title>Isolation and complete genome sequencing of Methylocystis species.</title>
        <authorList>
            <person name="Rumah B.L."/>
            <person name="Stead C.E."/>
            <person name="Stevens B.C."/>
            <person name="Minton N.P."/>
            <person name="Grosse-Honebrink A."/>
            <person name="Zhang Y."/>
        </authorList>
    </citation>
    <scope>NUCLEOTIDE SEQUENCE [LARGE SCALE GENOMIC DNA]</scope>
    <source>
        <strain evidence="3 4">BRCS2</strain>
    </source>
</reference>
<keyword evidence="4" id="KW-1185">Reference proteome</keyword>
<dbReference type="SUPFAM" id="SSF100895">
    <property type="entry name" value="Kazal-type serine protease inhibitors"/>
    <property type="match status" value="1"/>
</dbReference>
<evidence type="ECO:0000313" key="3">
    <source>
        <dbReference type="EMBL" id="QGM97360.1"/>
    </source>
</evidence>
<gene>
    <name evidence="3" type="ORF">F7D14_07655</name>
</gene>
<feature type="signal peptide" evidence="1">
    <location>
        <begin position="1"/>
        <end position="23"/>
    </location>
</feature>
<accession>A0A6B8M9F9</accession>
<dbReference type="PROSITE" id="PS51465">
    <property type="entry name" value="KAZAL_2"/>
    <property type="match status" value="1"/>
</dbReference>
<dbReference type="RefSeq" id="WP_040579548.1">
    <property type="nucleotide sequence ID" value="NZ_CP044331.1"/>
</dbReference>
<sequence length="110" mass="11228">MMKNLRAAVAAFGFVAVSFSATAAPAAAKLGEMCGGIAGVPCEKDLWCDPEPDKCGGADIAGKCVSVPTICTREFIPVCGCDGKTYGNDCERRAAKAAKKSDGPCSAYGK</sequence>
<name>A0A6B8M9F9_9HYPH</name>